<dbReference type="EMBL" id="LMCB01000004">
    <property type="protein sequence ID" value="KZL21574.1"/>
    <property type="molecule type" value="Genomic_DNA"/>
</dbReference>
<keyword evidence="4" id="KW-0560">Oxidoreductase</keyword>
<dbReference type="InterPro" id="IPR012347">
    <property type="entry name" value="Ferritin-like"/>
</dbReference>
<dbReference type="PROSITE" id="PS00818">
    <property type="entry name" value="DPS_1"/>
    <property type="match status" value="1"/>
</dbReference>
<dbReference type="InterPro" id="IPR002177">
    <property type="entry name" value="DPS_DNA-bd"/>
</dbReference>
<dbReference type="CDD" id="cd01043">
    <property type="entry name" value="DPS"/>
    <property type="match status" value="1"/>
</dbReference>
<comment type="caution">
    <text evidence="4">The sequence shown here is derived from an EMBL/GenBank/DDBJ whole genome shotgun (WGS) entry which is preliminary data.</text>
</comment>
<dbReference type="AlphaFoldDB" id="A0A161VBR7"/>
<feature type="domain" description="Ferritin/DPS" evidence="3">
    <location>
        <begin position="18"/>
        <end position="161"/>
    </location>
</feature>
<organism evidence="4 5">
    <name type="scientific">Pseudovibrio axinellae</name>
    <dbReference type="NCBI Taxonomy" id="989403"/>
    <lineage>
        <taxon>Bacteria</taxon>
        <taxon>Pseudomonadati</taxon>
        <taxon>Pseudomonadota</taxon>
        <taxon>Alphaproteobacteria</taxon>
        <taxon>Hyphomicrobiales</taxon>
        <taxon>Stappiaceae</taxon>
        <taxon>Pseudovibrio</taxon>
    </lineage>
</organism>
<dbReference type="PIRSF" id="PIRSF005900">
    <property type="entry name" value="Dps"/>
    <property type="match status" value="1"/>
</dbReference>
<reference evidence="4 5" key="1">
    <citation type="journal article" date="2016" name="Front. Microbiol.">
        <title>Comparative Genomic Analysis Reveals a Diverse Repertoire of Genes Involved in Prokaryote-Eukaryote Interactions within the Pseudovibrio Genus.</title>
        <authorList>
            <person name="Romano S."/>
            <person name="Fernandez-Guerra A."/>
            <person name="Reen F.J."/>
            <person name="Glockner F.O."/>
            <person name="Crowley S.P."/>
            <person name="O'Sullivan O."/>
            <person name="Cotter P.D."/>
            <person name="Adams C."/>
            <person name="Dobson A.D."/>
            <person name="O'Gara F."/>
        </authorList>
    </citation>
    <scope>NUCLEOTIDE SEQUENCE [LARGE SCALE GENOMIC DNA]</scope>
    <source>
        <strain evidence="4 5">Ad2</strain>
    </source>
</reference>
<evidence type="ECO:0000256" key="1">
    <source>
        <dbReference type="ARBA" id="ARBA00009497"/>
    </source>
</evidence>
<name>A0A161VBR7_9HYPH</name>
<dbReference type="PANTHER" id="PTHR42932">
    <property type="entry name" value="GENERAL STRESS PROTEIN 20U"/>
    <property type="match status" value="1"/>
</dbReference>
<evidence type="ECO:0000313" key="4">
    <source>
        <dbReference type="EMBL" id="KZL21574.1"/>
    </source>
</evidence>
<accession>A0A161VBR7</accession>
<dbReference type="Gene3D" id="1.20.1260.10">
    <property type="match status" value="1"/>
</dbReference>
<dbReference type="OrthoDB" id="9797687at2"/>
<dbReference type="STRING" id="989403.SAMN05421798_106144"/>
<evidence type="ECO:0000313" key="5">
    <source>
        <dbReference type="Proteomes" id="UP000076577"/>
    </source>
</evidence>
<dbReference type="InterPro" id="IPR009078">
    <property type="entry name" value="Ferritin-like_SF"/>
</dbReference>
<protein>
    <submittedName>
        <fullName evidence="4">DNA protection during starvation protein</fullName>
        <ecNumber evidence="4">1.16.-.-</ecNumber>
    </submittedName>
</protein>
<dbReference type="InterPro" id="IPR008331">
    <property type="entry name" value="Ferritin_DPS_dom"/>
</dbReference>
<gene>
    <name evidence="4" type="primary">dps</name>
    <name evidence="4" type="ORF">PsAD2_00873</name>
</gene>
<dbReference type="PATRIC" id="fig|989403.3.peg.930"/>
<dbReference type="Pfam" id="PF00210">
    <property type="entry name" value="Ferritin"/>
    <property type="match status" value="1"/>
</dbReference>
<proteinExistence type="inferred from homology"/>
<evidence type="ECO:0000256" key="2">
    <source>
        <dbReference type="RuleBase" id="RU003875"/>
    </source>
</evidence>
<dbReference type="PANTHER" id="PTHR42932:SF3">
    <property type="entry name" value="DNA PROTECTION DURING STARVATION PROTEIN"/>
    <property type="match status" value="1"/>
</dbReference>
<evidence type="ECO:0000259" key="3">
    <source>
        <dbReference type="Pfam" id="PF00210"/>
    </source>
</evidence>
<dbReference type="SUPFAM" id="SSF47240">
    <property type="entry name" value="Ferritin-like"/>
    <property type="match status" value="1"/>
</dbReference>
<comment type="similarity">
    <text evidence="1 2">Belongs to the Dps family.</text>
</comment>
<dbReference type="InterPro" id="IPR023188">
    <property type="entry name" value="DPS_DNA-bd_CS"/>
</dbReference>
<dbReference type="PROSITE" id="PS00819">
    <property type="entry name" value="DPS_2"/>
    <property type="match status" value="1"/>
</dbReference>
<dbReference type="GO" id="GO:0016722">
    <property type="term" value="F:oxidoreductase activity, acting on metal ions"/>
    <property type="evidence" value="ECO:0007669"/>
    <property type="project" value="InterPro"/>
</dbReference>
<keyword evidence="5" id="KW-1185">Reference proteome</keyword>
<dbReference type="RefSeq" id="WP_068002658.1">
    <property type="nucleotide sequence ID" value="NZ_FOFM01000006.1"/>
</dbReference>
<dbReference type="GO" id="GO:0008199">
    <property type="term" value="F:ferric iron binding"/>
    <property type="evidence" value="ECO:0007669"/>
    <property type="project" value="InterPro"/>
</dbReference>
<sequence>MAPASIGLSKQAREQTAKHLNNLLADEFVLLMKTWSCHWNLKGPNFISLHELLDEQYHALVDFVDDIAERVRALDCIALRSLHDCHEHTRLKELPSEGALPDEMGMIAGLLDDHETIIRELRTSHDNVEEYEHDVGSVSLMEDLIIKHEKMAWFLRAHLEK</sequence>
<dbReference type="EC" id="1.16.-.-" evidence="4"/>
<dbReference type="Proteomes" id="UP000076577">
    <property type="component" value="Unassembled WGS sequence"/>
</dbReference>
<dbReference type="PRINTS" id="PR01346">
    <property type="entry name" value="HELNAPAPROT"/>
</dbReference>